<accession>A0A5C4TIM8</accession>
<dbReference type="InterPro" id="IPR020103">
    <property type="entry name" value="PsdUridine_synth_cat_dom_sf"/>
</dbReference>
<feature type="active site" evidence="3">
    <location>
        <position position="134"/>
    </location>
</feature>
<dbReference type="InterPro" id="IPR050188">
    <property type="entry name" value="RluA_PseudoU_synthase"/>
</dbReference>
<evidence type="ECO:0000313" key="7">
    <source>
        <dbReference type="Proteomes" id="UP000313312"/>
    </source>
</evidence>
<gene>
    <name evidence="6" type="ORF">DID87_03730</name>
</gene>
<sequence length="295" mass="33487">MRVEWKNDEQQPISLKKLVTEHGVSHRMYQTLKENAASFQIQGQSIPANREIEPKEVVTVTFPPEAADLQVTVSHEPIDILYEDDNWLVINKPAGLTTVPGPANSTDTLVNRIKGHLIDEKAIDLRPHIITRLDRFTSGVVLVAKNRLANSYANQQLADKTIDKRYLAIVKGQVADEHGIIDLPIGRVDDHFYREVTEQGKSSKTEYWVKKRLQNATVVEVKLHTGRTHQIRVHFTHQGKPLLGDELYHGPMNFGIERQALHAESLKFVDPFQKQTLEFQAPIPADMQTVMEEGK</sequence>
<dbReference type="GO" id="GO:0003723">
    <property type="term" value="F:RNA binding"/>
    <property type="evidence" value="ECO:0007669"/>
    <property type="project" value="InterPro"/>
</dbReference>
<dbReference type="Pfam" id="PF00849">
    <property type="entry name" value="PseudoU_synth_2"/>
    <property type="match status" value="1"/>
</dbReference>
<dbReference type="Gene3D" id="3.30.2350.10">
    <property type="entry name" value="Pseudouridine synthase"/>
    <property type="match status" value="1"/>
</dbReference>
<evidence type="ECO:0000256" key="3">
    <source>
        <dbReference type="PIRSR" id="PIRSR606225-1"/>
    </source>
</evidence>
<evidence type="ECO:0000313" key="6">
    <source>
        <dbReference type="EMBL" id="TNK90429.1"/>
    </source>
</evidence>
<evidence type="ECO:0000256" key="4">
    <source>
        <dbReference type="RuleBase" id="RU362028"/>
    </source>
</evidence>
<dbReference type="PROSITE" id="PS01129">
    <property type="entry name" value="PSI_RLU"/>
    <property type="match status" value="1"/>
</dbReference>
<dbReference type="InterPro" id="IPR006225">
    <property type="entry name" value="PsdUridine_synth_RluC/D"/>
</dbReference>
<dbReference type="AlphaFoldDB" id="A0A5C4TIM8"/>
<name>A0A5C4TIM8_FRUSA</name>
<evidence type="ECO:0000256" key="1">
    <source>
        <dbReference type="ARBA" id="ARBA00000073"/>
    </source>
</evidence>
<dbReference type="InterPro" id="IPR006224">
    <property type="entry name" value="PsdUridine_synth_RluA-like_CS"/>
</dbReference>
<dbReference type="EMBL" id="QFCR01000009">
    <property type="protein sequence ID" value="TNK90429.1"/>
    <property type="molecule type" value="Genomic_DNA"/>
</dbReference>
<organism evidence="6 7">
    <name type="scientific">Fructilactobacillus sanfranciscensis</name>
    <name type="common">Lactobacillus sanfranciscensis</name>
    <dbReference type="NCBI Taxonomy" id="1625"/>
    <lineage>
        <taxon>Bacteria</taxon>
        <taxon>Bacillati</taxon>
        <taxon>Bacillota</taxon>
        <taxon>Bacilli</taxon>
        <taxon>Lactobacillales</taxon>
        <taxon>Lactobacillaceae</taxon>
        <taxon>Fructilactobacillus</taxon>
    </lineage>
</organism>
<dbReference type="RefSeq" id="WP_139562181.1">
    <property type="nucleotide sequence ID" value="NZ_JARBEV010000010.1"/>
</dbReference>
<comment type="similarity">
    <text evidence="2 4">Belongs to the pseudouridine synthase RluA family.</text>
</comment>
<dbReference type="NCBIfam" id="TIGR00005">
    <property type="entry name" value="rluA_subfam"/>
    <property type="match status" value="1"/>
</dbReference>
<dbReference type="InterPro" id="IPR006145">
    <property type="entry name" value="PsdUridine_synth_RsuA/RluA"/>
</dbReference>
<dbReference type="GO" id="GO:0009982">
    <property type="term" value="F:pseudouridine synthase activity"/>
    <property type="evidence" value="ECO:0007669"/>
    <property type="project" value="InterPro"/>
</dbReference>
<dbReference type="PANTHER" id="PTHR21600">
    <property type="entry name" value="MITOCHONDRIAL RNA PSEUDOURIDINE SYNTHASE"/>
    <property type="match status" value="1"/>
</dbReference>
<feature type="domain" description="Pseudouridine synthase RsuA/RluA-like" evidence="5">
    <location>
        <begin position="86"/>
        <end position="237"/>
    </location>
</feature>
<evidence type="ECO:0000259" key="5">
    <source>
        <dbReference type="Pfam" id="PF00849"/>
    </source>
</evidence>
<protein>
    <recommendedName>
        <fullName evidence="4">Pseudouridine synthase</fullName>
        <ecNumber evidence="4">5.4.99.-</ecNumber>
    </recommendedName>
</protein>
<evidence type="ECO:0000256" key="2">
    <source>
        <dbReference type="ARBA" id="ARBA00010876"/>
    </source>
</evidence>
<dbReference type="PANTHER" id="PTHR21600:SF35">
    <property type="entry name" value="PSEUDOURIDINE SYNTHASE"/>
    <property type="match status" value="1"/>
</dbReference>
<comment type="caution">
    <text evidence="6">The sequence shown here is derived from an EMBL/GenBank/DDBJ whole genome shotgun (WGS) entry which is preliminary data.</text>
</comment>
<comment type="function">
    <text evidence="4">Responsible for synthesis of pseudouridine from uracil.</text>
</comment>
<dbReference type="CDD" id="cd02869">
    <property type="entry name" value="PseudoU_synth_RluA_like"/>
    <property type="match status" value="1"/>
</dbReference>
<dbReference type="EC" id="5.4.99.-" evidence="4"/>
<keyword evidence="4" id="KW-0413">Isomerase</keyword>
<proteinExistence type="inferred from homology"/>
<dbReference type="GO" id="GO:0000455">
    <property type="term" value="P:enzyme-directed rRNA pseudouridine synthesis"/>
    <property type="evidence" value="ECO:0007669"/>
    <property type="project" value="TreeGrafter"/>
</dbReference>
<dbReference type="GO" id="GO:0140098">
    <property type="term" value="F:catalytic activity, acting on RNA"/>
    <property type="evidence" value="ECO:0007669"/>
    <property type="project" value="UniProtKB-ARBA"/>
</dbReference>
<dbReference type="SUPFAM" id="SSF55120">
    <property type="entry name" value="Pseudouridine synthase"/>
    <property type="match status" value="1"/>
</dbReference>
<comment type="catalytic activity">
    <reaction evidence="1 4">
        <text>a uridine in RNA = a pseudouridine in RNA</text>
        <dbReference type="Rhea" id="RHEA:48348"/>
        <dbReference type="Rhea" id="RHEA-COMP:12068"/>
        <dbReference type="Rhea" id="RHEA-COMP:12069"/>
        <dbReference type="ChEBI" id="CHEBI:65314"/>
        <dbReference type="ChEBI" id="CHEBI:65315"/>
    </reaction>
</comment>
<dbReference type="Proteomes" id="UP000313312">
    <property type="component" value="Unassembled WGS sequence"/>
</dbReference>
<reference evidence="6 7" key="1">
    <citation type="submission" date="2018-05" db="EMBL/GenBank/DDBJ databases">
        <title>Lactobacillus sanfranciscensis Ah4 draft denome sequence.</title>
        <authorList>
            <person name="Zhang G."/>
        </authorList>
    </citation>
    <scope>NUCLEOTIDE SEQUENCE [LARGE SCALE GENOMIC DNA]</scope>
    <source>
        <strain evidence="6 7">Ah4</strain>
    </source>
</reference>